<dbReference type="InterPro" id="IPR037682">
    <property type="entry name" value="TonB_C"/>
</dbReference>
<keyword evidence="1" id="KW-0732">Signal</keyword>
<dbReference type="RefSeq" id="WP_250592857.1">
    <property type="nucleotide sequence ID" value="NZ_JAMLJM010000005.1"/>
</dbReference>
<keyword evidence="4" id="KW-1185">Reference proteome</keyword>
<evidence type="ECO:0000313" key="3">
    <source>
        <dbReference type="EMBL" id="MCL9809408.1"/>
    </source>
</evidence>
<evidence type="ECO:0000313" key="4">
    <source>
        <dbReference type="Proteomes" id="UP001317191"/>
    </source>
</evidence>
<gene>
    <name evidence="3" type="ORF">NAT50_08550</name>
</gene>
<dbReference type="Gene3D" id="3.30.1150.10">
    <property type="match status" value="1"/>
</dbReference>
<dbReference type="PANTHER" id="PTHR33446:SF2">
    <property type="entry name" value="PROTEIN TONB"/>
    <property type="match status" value="1"/>
</dbReference>
<protein>
    <submittedName>
        <fullName evidence="3">Energy transducer TonB</fullName>
    </submittedName>
</protein>
<dbReference type="PANTHER" id="PTHR33446">
    <property type="entry name" value="PROTEIN TONB-RELATED"/>
    <property type="match status" value="1"/>
</dbReference>
<sequence length="130" mass="14511">MKRILLITLFFVTQFCFSQAPMSVMDKQAPIPYEVVENQPLYPGGINEFIKFIGKNYRVPEVEGLNGVVKVSFVIDTNGAVTDVKIVNDLGYGSGEEAKRVVQMSPKWTPGDQEGKAVRVLYTLPITIRN</sequence>
<comment type="caution">
    <text evidence="3">The sequence shown here is derived from an EMBL/GenBank/DDBJ whole genome shotgun (WGS) entry which is preliminary data.</text>
</comment>
<name>A0ABT0TPJ3_9FLAO</name>
<dbReference type="InterPro" id="IPR051045">
    <property type="entry name" value="TonB-dependent_transducer"/>
</dbReference>
<dbReference type="SUPFAM" id="SSF74653">
    <property type="entry name" value="TolA/TonB C-terminal domain"/>
    <property type="match status" value="1"/>
</dbReference>
<dbReference type="EMBL" id="JAMLJM010000005">
    <property type="protein sequence ID" value="MCL9809408.1"/>
    <property type="molecule type" value="Genomic_DNA"/>
</dbReference>
<evidence type="ECO:0000259" key="2">
    <source>
        <dbReference type="Pfam" id="PF03544"/>
    </source>
</evidence>
<dbReference type="Pfam" id="PF03544">
    <property type="entry name" value="TonB_C"/>
    <property type="match status" value="1"/>
</dbReference>
<feature type="chain" id="PRO_5046702500" evidence="1">
    <location>
        <begin position="21"/>
        <end position="130"/>
    </location>
</feature>
<organism evidence="3 4">
    <name type="scientific">Flavobacterium luminosum</name>
    <dbReference type="NCBI Taxonomy" id="2949086"/>
    <lineage>
        <taxon>Bacteria</taxon>
        <taxon>Pseudomonadati</taxon>
        <taxon>Bacteroidota</taxon>
        <taxon>Flavobacteriia</taxon>
        <taxon>Flavobacteriales</taxon>
        <taxon>Flavobacteriaceae</taxon>
        <taxon>Flavobacterium</taxon>
    </lineage>
</organism>
<dbReference type="Proteomes" id="UP001317191">
    <property type="component" value="Unassembled WGS sequence"/>
</dbReference>
<feature type="signal peptide" evidence="1">
    <location>
        <begin position="1"/>
        <end position="20"/>
    </location>
</feature>
<proteinExistence type="predicted"/>
<feature type="domain" description="TonB C-terminal" evidence="2">
    <location>
        <begin position="63"/>
        <end position="126"/>
    </location>
</feature>
<reference evidence="3 4" key="1">
    <citation type="submission" date="2022-05" db="EMBL/GenBank/DDBJ databases">
        <title>Flavobacterium sp., isolated from activated sludge.</title>
        <authorList>
            <person name="Ran Q."/>
        </authorList>
    </citation>
    <scope>NUCLEOTIDE SEQUENCE [LARGE SCALE GENOMIC DNA]</scope>
    <source>
        <strain evidence="3 4">HXWNR70</strain>
    </source>
</reference>
<evidence type="ECO:0000256" key="1">
    <source>
        <dbReference type="SAM" id="SignalP"/>
    </source>
</evidence>
<accession>A0ABT0TPJ3</accession>